<keyword evidence="2" id="KW-1185">Reference proteome</keyword>
<name>A0A9P6CW56_9AGAR</name>
<dbReference type="InterPro" id="IPR032675">
    <property type="entry name" value="LRR_dom_sf"/>
</dbReference>
<dbReference type="OrthoDB" id="3172239at2759"/>
<reference evidence="1" key="1">
    <citation type="submission" date="2020-11" db="EMBL/GenBank/DDBJ databases">
        <authorList>
            <consortium name="DOE Joint Genome Institute"/>
            <person name="Ahrendt S."/>
            <person name="Riley R."/>
            <person name="Andreopoulos W."/>
            <person name="Labutti K."/>
            <person name="Pangilinan J."/>
            <person name="Ruiz-Duenas F.J."/>
            <person name="Barrasa J.M."/>
            <person name="Sanchez-Garcia M."/>
            <person name="Camarero S."/>
            <person name="Miyauchi S."/>
            <person name="Serrano A."/>
            <person name="Linde D."/>
            <person name="Babiker R."/>
            <person name="Drula E."/>
            <person name="Ayuso-Fernandez I."/>
            <person name="Pacheco R."/>
            <person name="Padilla G."/>
            <person name="Ferreira P."/>
            <person name="Barriuso J."/>
            <person name="Kellner H."/>
            <person name="Castanera R."/>
            <person name="Alfaro M."/>
            <person name="Ramirez L."/>
            <person name="Pisabarro A.G."/>
            <person name="Kuo A."/>
            <person name="Tritt A."/>
            <person name="Lipzen A."/>
            <person name="He G."/>
            <person name="Yan M."/>
            <person name="Ng V."/>
            <person name="Cullen D."/>
            <person name="Martin F."/>
            <person name="Rosso M.-N."/>
            <person name="Henrissat B."/>
            <person name="Hibbett D."/>
            <person name="Martinez A.T."/>
            <person name="Grigoriev I.V."/>
        </authorList>
    </citation>
    <scope>NUCLEOTIDE SEQUENCE</scope>
    <source>
        <strain evidence="1">CIRM-BRFM 674</strain>
    </source>
</reference>
<protein>
    <recommendedName>
        <fullName evidence="3">F-box domain-containing protein</fullName>
    </recommendedName>
</protein>
<dbReference type="Proteomes" id="UP000807469">
    <property type="component" value="Unassembled WGS sequence"/>
</dbReference>
<proteinExistence type="predicted"/>
<dbReference type="SUPFAM" id="SSF52047">
    <property type="entry name" value="RNI-like"/>
    <property type="match status" value="1"/>
</dbReference>
<accession>A0A9P6CW56</accession>
<gene>
    <name evidence="1" type="ORF">BDN70DRAFT_874912</name>
</gene>
<evidence type="ECO:0000313" key="1">
    <source>
        <dbReference type="EMBL" id="KAF9482556.1"/>
    </source>
</evidence>
<dbReference type="Gene3D" id="1.20.1280.50">
    <property type="match status" value="1"/>
</dbReference>
<sequence>MPGPIPLKANTEIEEALRTIDEVIAVHLASLSALRFQRNNIVPISRLPPEILSRVFLFTQKTLHVQYDWDDSPFFDDSSEEANPFGNPSDWIAVTQVCSHWRNIALNTPDLWIEPPIDNVQWLEEMLTRSKDAGLVITADFNSKPSVAPGLELALKHGAARIKDLTIIDLDTDRWQNFHKWLPKCAPRLECLHLEGGIASDLDENDESIFGVIEIPDHAFRETDRLRRLELTSTFLDWKSDVHLFHRLTYLKLNDLIFGRPTAQQLVDVVLKGIPNLQFLYLQDCLPRREDLGSHIHLPACLQVLSLTGSYGEIEPFFRCVTFPSSAIVRIMCHGTESPCTYSAGAIIAGIAQSYAHADVLPFQTLILVPSSSRLEDVCIRFFTGQLADAEMLHHMNADAALEITFICEDNERTNVRYEDSVPSCMRDIFKDGASLLQAIVHVHFGKKIKGLNAQTIANTVGTLPLVDYVMASYEAARPFCEALQLKVDSPQHASRTDPTPLQMLSFSRLGAIYLREMAFEQHDGRRFQSSPNVPMKLFRDIITQRSQSDAVPDIFHLMIGYSRHLTNEDITFFKENIPDVDIFD</sequence>
<dbReference type="Gene3D" id="3.80.10.10">
    <property type="entry name" value="Ribonuclease Inhibitor"/>
    <property type="match status" value="1"/>
</dbReference>
<comment type="caution">
    <text evidence="1">The sequence shown here is derived from an EMBL/GenBank/DDBJ whole genome shotgun (WGS) entry which is preliminary data.</text>
</comment>
<evidence type="ECO:0000313" key="2">
    <source>
        <dbReference type="Proteomes" id="UP000807469"/>
    </source>
</evidence>
<organism evidence="1 2">
    <name type="scientific">Pholiota conissans</name>
    <dbReference type="NCBI Taxonomy" id="109636"/>
    <lineage>
        <taxon>Eukaryota</taxon>
        <taxon>Fungi</taxon>
        <taxon>Dikarya</taxon>
        <taxon>Basidiomycota</taxon>
        <taxon>Agaricomycotina</taxon>
        <taxon>Agaricomycetes</taxon>
        <taxon>Agaricomycetidae</taxon>
        <taxon>Agaricales</taxon>
        <taxon>Agaricineae</taxon>
        <taxon>Strophariaceae</taxon>
        <taxon>Pholiota</taxon>
    </lineage>
</organism>
<dbReference type="AlphaFoldDB" id="A0A9P6CW56"/>
<evidence type="ECO:0008006" key="3">
    <source>
        <dbReference type="Google" id="ProtNLM"/>
    </source>
</evidence>
<dbReference type="EMBL" id="MU155164">
    <property type="protein sequence ID" value="KAF9482556.1"/>
    <property type="molecule type" value="Genomic_DNA"/>
</dbReference>